<feature type="domain" description="CDT1 Geminin-binding" evidence="4">
    <location>
        <begin position="329"/>
        <end position="474"/>
    </location>
</feature>
<sequence>MDKIFKSKQLTLKVIISICLILLRNPGEILKSHDRHPREISTTRTMAQAKGGKSKTPALDKTQKSIKDVLGNLQNDGKSSDDSASDTSEIPSLANENINEEVTSAWDEHDGPPLTPSKRQEISSDSSDDDLKQNKSRKRTRRGKAVNEEVQKTPEKTDVEENIKPRRARKRLQMRANVIASSESETSEESKSREKSSEKQETLKISETPAAISPLPDTPDNVRQQIKNVPKVPQSANVKAAMEKIKQLKSSKKEVKISSSDVKAQLAKCGKLEELKAQLSKMSETASKLKKPVPKLEKFDKIELIMKKTAPAYERFHSLATPAPPTLSLPYKYKLLAEMFRGMDTVVSMLHNRFEICTFSKLKAAVQEMTKRQEKGLPAFGNKVSGYQLTIEANLEENDNSNKKQDRRTYSATDLLDRRNTFHNKLINIVKTHHKKFLANLQRPLEIPDHKITRWHPLFKLDEVPDVEVAELPQPPVVMKYQSARDVLDSQRGKLLPRVEKALEAVAVKTEQNAPKPEVKVEPKSEDKDSSLQYKGIPSSLLEKIRAKEAKKMEAAMMRNPAEDKKTVMIGRLPEMMRILRSHFIQEKKPALIKENVVQKLCDKMTPEWLKMVEIKKGKYLKMDRNVDLQKLTDKINNELKSRR</sequence>
<dbReference type="PANTHER" id="PTHR28637">
    <property type="entry name" value="DNA REPLICATION FACTOR CDT1"/>
    <property type="match status" value="1"/>
</dbReference>
<evidence type="ECO:0000256" key="3">
    <source>
        <dbReference type="SAM" id="MobiDB-lite"/>
    </source>
</evidence>
<dbReference type="InterPro" id="IPR045173">
    <property type="entry name" value="Cdt1"/>
</dbReference>
<keyword evidence="6" id="KW-1185">Reference proteome</keyword>
<comment type="similarity">
    <text evidence="1">Belongs to the Cdt1 family.</text>
</comment>
<dbReference type="InterPro" id="IPR032054">
    <property type="entry name" value="Cdt1_C"/>
</dbReference>
<feature type="compositionally biased region" description="Basic and acidic residues" evidence="3">
    <location>
        <begin position="145"/>
        <end position="164"/>
    </location>
</feature>
<evidence type="ECO:0000256" key="2">
    <source>
        <dbReference type="ARBA" id="ARBA00023306"/>
    </source>
</evidence>
<proteinExistence type="inferred from homology"/>
<feature type="compositionally biased region" description="Basic residues" evidence="3">
    <location>
        <begin position="134"/>
        <end position="144"/>
    </location>
</feature>
<dbReference type="Pfam" id="PF08839">
    <property type="entry name" value="CDT1"/>
    <property type="match status" value="1"/>
</dbReference>
<dbReference type="EMBL" id="JARBDR010000917">
    <property type="protein sequence ID" value="KAJ8302480.1"/>
    <property type="molecule type" value="Genomic_DNA"/>
</dbReference>
<reference evidence="5 6" key="1">
    <citation type="submission" date="2022-12" db="EMBL/GenBank/DDBJ databases">
        <title>Chromosome-level genome of Tegillarca granosa.</title>
        <authorList>
            <person name="Kim J."/>
        </authorList>
    </citation>
    <scope>NUCLEOTIDE SEQUENCE [LARGE SCALE GENOMIC DNA]</scope>
    <source>
        <strain evidence="5">Teg-2019</strain>
        <tissue evidence="5">Adductor muscle</tissue>
    </source>
</reference>
<dbReference type="Pfam" id="PF16679">
    <property type="entry name" value="CDT1_C"/>
    <property type="match status" value="1"/>
</dbReference>
<feature type="region of interest" description="Disordered" evidence="3">
    <location>
        <begin position="33"/>
        <end position="62"/>
    </location>
</feature>
<dbReference type="InterPro" id="IPR036390">
    <property type="entry name" value="WH_DNA-bd_sf"/>
</dbReference>
<dbReference type="CDD" id="cd08674">
    <property type="entry name" value="Cdt1_m"/>
    <property type="match status" value="1"/>
</dbReference>
<protein>
    <recommendedName>
        <fullName evidence="4">CDT1 Geminin-binding domain-containing protein</fullName>
    </recommendedName>
</protein>
<dbReference type="InterPro" id="IPR014939">
    <property type="entry name" value="CDT1_Gemini-bd-like"/>
</dbReference>
<dbReference type="SUPFAM" id="SSF46785">
    <property type="entry name" value="Winged helix' DNA-binding domain"/>
    <property type="match status" value="1"/>
</dbReference>
<dbReference type="SMART" id="SM01075">
    <property type="entry name" value="CDT1"/>
    <property type="match status" value="1"/>
</dbReference>
<accession>A0ABQ9EBC1</accession>
<organism evidence="5 6">
    <name type="scientific">Tegillarca granosa</name>
    <name type="common">Malaysian cockle</name>
    <name type="synonym">Anadara granosa</name>
    <dbReference type="NCBI Taxonomy" id="220873"/>
    <lineage>
        <taxon>Eukaryota</taxon>
        <taxon>Metazoa</taxon>
        <taxon>Spiralia</taxon>
        <taxon>Lophotrochozoa</taxon>
        <taxon>Mollusca</taxon>
        <taxon>Bivalvia</taxon>
        <taxon>Autobranchia</taxon>
        <taxon>Pteriomorphia</taxon>
        <taxon>Arcoida</taxon>
        <taxon>Arcoidea</taxon>
        <taxon>Arcidae</taxon>
        <taxon>Tegillarca</taxon>
    </lineage>
</organism>
<keyword evidence="2" id="KW-0131">Cell cycle</keyword>
<dbReference type="InterPro" id="IPR038090">
    <property type="entry name" value="Cdt1_C_WH_dom_sf"/>
</dbReference>
<dbReference type="Proteomes" id="UP001217089">
    <property type="component" value="Unassembled WGS sequence"/>
</dbReference>
<name>A0ABQ9EBC1_TEGGR</name>
<evidence type="ECO:0000313" key="6">
    <source>
        <dbReference type="Proteomes" id="UP001217089"/>
    </source>
</evidence>
<feature type="compositionally biased region" description="Basic and acidic residues" evidence="3">
    <location>
        <begin position="517"/>
        <end position="530"/>
    </location>
</feature>
<dbReference type="CDD" id="cd08767">
    <property type="entry name" value="Cdt1_c"/>
    <property type="match status" value="1"/>
</dbReference>
<comment type="caution">
    <text evidence="5">The sequence shown here is derived from an EMBL/GenBank/DDBJ whole genome shotgun (WGS) entry which is preliminary data.</text>
</comment>
<evidence type="ECO:0000313" key="5">
    <source>
        <dbReference type="EMBL" id="KAJ8302480.1"/>
    </source>
</evidence>
<gene>
    <name evidence="5" type="ORF">KUTeg_018876</name>
</gene>
<feature type="region of interest" description="Disordered" evidence="3">
    <location>
        <begin position="103"/>
        <end position="220"/>
    </location>
</feature>
<feature type="region of interest" description="Disordered" evidence="3">
    <location>
        <begin position="511"/>
        <end position="532"/>
    </location>
</feature>
<evidence type="ECO:0000259" key="4">
    <source>
        <dbReference type="SMART" id="SM01075"/>
    </source>
</evidence>
<evidence type="ECO:0000256" key="1">
    <source>
        <dbReference type="ARBA" id="ARBA00008356"/>
    </source>
</evidence>
<dbReference type="PANTHER" id="PTHR28637:SF1">
    <property type="entry name" value="DNA REPLICATION FACTOR CDT1"/>
    <property type="match status" value="1"/>
</dbReference>
<feature type="region of interest" description="Disordered" evidence="3">
    <location>
        <begin position="71"/>
        <end position="90"/>
    </location>
</feature>
<feature type="compositionally biased region" description="Basic and acidic residues" evidence="3">
    <location>
        <begin position="188"/>
        <end position="204"/>
    </location>
</feature>
<dbReference type="Gene3D" id="1.10.10.1420">
    <property type="entry name" value="DNA replication factor Cdt1, C-terminal WH domain"/>
    <property type="match status" value="2"/>
</dbReference>